<feature type="region of interest" description="Disordered" evidence="5">
    <location>
        <begin position="206"/>
        <end position="244"/>
    </location>
</feature>
<dbReference type="PANTHER" id="PTHR23151">
    <property type="entry name" value="DIHYDROLIPOAMIDE ACETYL/SUCCINYL-TRANSFERASE-RELATED"/>
    <property type="match status" value="1"/>
</dbReference>
<keyword evidence="4 8" id="KW-0808">Transferase</keyword>
<dbReference type="EMBL" id="CP159290">
    <property type="protein sequence ID" value="XCH31060.1"/>
    <property type="molecule type" value="Genomic_DNA"/>
</dbReference>
<dbReference type="PROSITE" id="PS51826">
    <property type="entry name" value="PSBD"/>
    <property type="match status" value="1"/>
</dbReference>
<dbReference type="InterPro" id="IPR003016">
    <property type="entry name" value="2-oxoA_DH_lipoyl-BS"/>
</dbReference>
<dbReference type="InterPro" id="IPR023213">
    <property type="entry name" value="CAT-like_dom_sf"/>
</dbReference>
<feature type="domain" description="Lipoyl-binding" evidence="6">
    <location>
        <begin position="2"/>
        <end position="77"/>
    </location>
</feature>
<dbReference type="PROSITE" id="PS50968">
    <property type="entry name" value="BIOTINYL_LIPOYL"/>
    <property type="match status" value="1"/>
</dbReference>
<dbReference type="InterPro" id="IPR011053">
    <property type="entry name" value="Single_hybrid_motif"/>
</dbReference>
<sequence length="479" mass="48477">MATYLRLPGVSADSDEAALEGWSVEAGQKIAAGDVVATVETEKAVVDIECDQDGVVHALVVEAGTLVPVGDPIAVLLAPDEDPAAGDALLAELGLGPASDAAEPAPEPAPPAAPAAQEPAPVAPAPAEPAPAEPAPAAPAADAPAAPAAPAGPGANGGRIFASPLARRMARDAGLGLDQLDGTGPGGRIVRDDVLRAIAAAQSPAAATAAPAEAPEAPRPATTCATRAASAPAEPPVAATAATGAPAVRTSAYGPYEEVPHSKLRRLVASRLQASKQEAPHFYLRARVRVDELLALRATVNASSPVRVSVNDFFVRAAARALVDVPEMNVVWTPDAVLRFERADVSVAVASERGLVTPVVRGADSLSLGALSTAVKDLVARAGEGRLQQDELEGGALTVTNLGMYGVREFDAIINPPQVGILAVGAAVAEPVVVDGEVQVATVVHLTLSVDHRPVDGVVAARFLARLTEIVENPLQALV</sequence>
<dbReference type="GO" id="GO:0016746">
    <property type="term" value="F:acyltransferase activity"/>
    <property type="evidence" value="ECO:0007669"/>
    <property type="project" value="UniProtKB-KW"/>
</dbReference>
<dbReference type="GO" id="GO:0045254">
    <property type="term" value="C:pyruvate dehydrogenase complex"/>
    <property type="evidence" value="ECO:0007669"/>
    <property type="project" value="InterPro"/>
</dbReference>
<evidence type="ECO:0000256" key="5">
    <source>
        <dbReference type="SAM" id="MobiDB-lite"/>
    </source>
</evidence>
<evidence type="ECO:0000256" key="3">
    <source>
        <dbReference type="ARBA" id="ARBA00022823"/>
    </source>
</evidence>
<dbReference type="EC" id="2.3.1.-" evidence="4"/>
<accession>A0AAU8G5R9</accession>
<feature type="compositionally biased region" description="Low complexity" evidence="5">
    <location>
        <begin position="138"/>
        <end position="153"/>
    </location>
</feature>
<name>A0AAU8G5R9_9MICO</name>
<dbReference type="Gene3D" id="4.10.320.10">
    <property type="entry name" value="E3-binding domain"/>
    <property type="match status" value="1"/>
</dbReference>
<dbReference type="SUPFAM" id="SSF51230">
    <property type="entry name" value="Single hybrid motif"/>
    <property type="match status" value="1"/>
</dbReference>
<comment type="similarity">
    <text evidence="2 4">Belongs to the 2-oxoacid dehydrogenase family.</text>
</comment>
<feature type="region of interest" description="Disordered" evidence="5">
    <location>
        <begin position="98"/>
        <end position="155"/>
    </location>
</feature>
<dbReference type="Pfam" id="PF00364">
    <property type="entry name" value="Biotin_lipoyl"/>
    <property type="match status" value="1"/>
</dbReference>
<evidence type="ECO:0000256" key="2">
    <source>
        <dbReference type="ARBA" id="ARBA00007317"/>
    </source>
</evidence>
<feature type="compositionally biased region" description="Pro residues" evidence="5">
    <location>
        <begin position="121"/>
        <end position="137"/>
    </location>
</feature>
<dbReference type="InterPro" id="IPR045257">
    <property type="entry name" value="E2/Pdx1"/>
</dbReference>
<dbReference type="Pfam" id="PF00198">
    <property type="entry name" value="2-oxoacid_dh"/>
    <property type="match status" value="1"/>
</dbReference>
<evidence type="ECO:0000313" key="8">
    <source>
        <dbReference type="EMBL" id="XCH31060.1"/>
    </source>
</evidence>
<dbReference type="InterPro" id="IPR036625">
    <property type="entry name" value="E3-bd_dom_sf"/>
</dbReference>
<evidence type="ECO:0000259" key="7">
    <source>
        <dbReference type="PROSITE" id="PS51826"/>
    </source>
</evidence>
<protein>
    <recommendedName>
        <fullName evidence="4">Dihydrolipoamide acetyltransferase component of pyruvate dehydrogenase complex</fullName>
        <ecNumber evidence="4">2.3.1.-</ecNumber>
    </recommendedName>
</protein>
<dbReference type="RefSeq" id="WP_353708786.1">
    <property type="nucleotide sequence ID" value="NZ_CP159290.1"/>
</dbReference>
<dbReference type="PANTHER" id="PTHR23151:SF90">
    <property type="entry name" value="DIHYDROLIPOYLLYSINE-RESIDUE ACETYLTRANSFERASE COMPONENT OF PYRUVATE DEHYDROGENASE COMPLEX, MITOCHONDRIAL-RELATED"/>
    <property type="match status" value="1"/>
</dbReference>
<dbReference type="InterPro" id="IPR001078">
    <property type="entry name" value="2-oxoacid_DH_actylTfrase"/>
</dbReference>
<dbReference type="SUPFAM" id="SSF47005">
    <property type="entry name" value="Peripheral subunit-binding domain of 2-oxo acid dehydrogenase complex"/>
    <property type="match status" value="1"/>
</dbReference>
<comment type="cofactor">
    <cofactor evidence="1 4">
        <name>(R)-lipoate</name>
        <dbReference type="ChEBI" id="CHEBI:83088"/>
    </cofactor>
</comment>
<dbReference type="Pfam" id="PF02817">
    <property type="entry name" value="E3_binding"/>
    <property type="match status" value="1"/>
</dbReference>
<organism evidence="8">
    <name type="scientific">Cellulosimicrobium sp. ES-005</name>
    <dbReference type="NCBI Taxonomy" id="3163031"/>
    <lineage>
        <taxon>Bacteria</taxon>
        <taxon>Bacillati</taxon>
        <taxon>Actinomycetota</taxon>
        <taxon>Actinomycetes</taxon>
        <taxon>Micrococcales</taxon>
        <taxon>Promicromonosporaceae</taxon>
        <taxon>Cellulosimicrobium</taxon>
    </lineage>
</organism>
<dbReference type="PROSITE" id="PS00189">
    <property type="entry name" value="LIPOYL"/>
    <property type="match status" value="1"/>
</dbReference>
<proteinExistence type="inferred from homology"/>
<evidence type="ECO:0000259" key="6">
    <source>
        <dbReference type="PROSITE" id="PS50968"/>
    </source>
</evidence>
<dbReference type="CDD" id="cd06849">
    <property type="entry name" value="lipoyl_domain"/>
    <property type="match status" value="1"/>
</dbReference>
<gene>
    <name evidence="8" type="ORF">ABRQ22_05055</name>
</gene>
<keyword evidence="4 8" id="KW-0012">Acyltransferase</keyword>
<dbReference type="InterPro" id="IPR000089">
    <property type="entry name" value="Biotin_lipoyl"/>
</dbReference>
<dbReference type="AlphaFoldDB" id="A0AAU8G5R9"/>
<reference evidence="8" key="1">
    <citation type="submission" date="2024-06" db="EMBL/GenBank/DDBJ databases">
        <title>Complete genome sequence of the cellulolytic actinobacterium, Cellulosimicrobium ES-005.</title>
        <authorList>
            <person name="Matthews C.T."/>
            <person name="Underwood K.D."/>
            <person name="Ghanchi K.M."/>
            <person name="Fields S.D."/>
            <person name="Gardner S.G."/>
        </authorList>
    </citation>
    <scope>NUCLEOTIDE SEQUENCE</scope>
    <source>
        <strain evidence="8">ES-005</strain>
    </source>
</reference>
<dbReference type="Gene3D" id="3.30.559.10">
    <property type="entry name" value="Chloramphenicol acetyltransferase-like domain"/>
    <property type="match status" value="1"/>
</dbReference>
<dbReference type="GO" id="GO:0006086">
    <property type="term" value="P:pyruvate decarboxylation to acetyl-CoA"/>
    <property type="evidence" value="ECO:0007669"/>
    <property type="project" value="InterPro"/>
</dbReference>
<dbReference type="Gene3D" id="2.40.50.100">
    <property type="match status" value="1"/>
</dbReference>
<feature type="domain" description="Peripheral subunit-binding (PSBD)" evidence="7">
    <location>
        <begin position="161"/>
        <end position="198"/>
    </location>
</feature>
<dbReference type="SUPFAM" id="SSF52777">
    <property type="entry name" value="CoA-dependent acyltransferases"/>
    <property type="match status" value="1"/>
</dbReference>
<evidence type="ECO:0000256" key="1">
    <source>
        <dbReference type="ARBA" id="ARBA00001938"/>
    </source>
</evidence>
<keyword evidence="3 4" id="KW-0450">Lipoyl</keyword>
<evidence type="ECO:0000256" key="4">
    <source>
        <dbReference type="RuleBase" id="RU003423"/>
    </source>
</evidence>
<dbReference type="InterPro" id="IPR004167">
    <property type="entry name" value="PSBD"/>
</dbReference>